<comment type="caution">
    <text evidence="3">The sequence shown here is derived from an EMBL/GenBank/DDBJ whole genome shotgun (WGS) entry which is preliminary data.</text>
</comment>
<dbReference type="SUPFAM" id="SSF51713">
    <property type="entry name" value="tRNA-guanine transglycosylase"/>
    <property type="match status" value="1"/>
</dbReference>
<proteinExistence type="predicted"/>
<sequence length="302" mass="33210">VSLLDLSEVTEEGVSFISPVTGKRELLTPEESIRIQQSIGSDIMMCLDDVISATLQDRPRIEEASLRTTRWLDRCISAHTNPQQCLFGIIQGHMDISEGGLREQCVRDIVDRRDSLGGVAIGGLSGGEAKDDFWRVVARCCELLPPDLPRYCMGVGVPLDLVVCACLGVDMFDCVYATRTGRFGTALVPSGTLNLRHTAFIGDQRPLEVGCPCPCCKGGLSRAYLRSVLYAKSTVAGQLVSQHNISYLLRLMGRIRSSIVDETLDAEVRSFLVAMYPRGYDTVDQWARDALEYAGLDLSPTW</sequence>
<dbReference type="GO" id="GO:0005829">
    <property type="term" value="C:cytosol"/>
    <property type="evidence" value="ECO:0007669"/>
    <property type="project" value="TreeGrafter"/>
</dbReference>
<keyword evidence="4" id="KW-1185">Reference proteome</keyword>
<dbReference type="AlphaFoldDB" id="A0A9K3GHB6"/>
<dbReference type="Pfam" id="PF01702">
    <property type="entry name" value="TGT"/>
    <property type="match status" value="1"/>
</dbReference>
<feature type="non-terminal residue" evidence="3">
    <location>
        <position position="1"/>
    </location>
</feature>
<organism evidence="3 4">
    <name type="scientific">Kipferlia bialata</name>
    <dbReference type="NCBI Taxonomy" id="797122"/>
    <lineage>
        <taxon>Eukaryota</taxon>
        <taxon>Metamonada</taxon>
        <taxon>Carpediemonas-like organisms</taxon>
        <taxon>Kipferlia</taxon>
    </lineage>
</organism>
<dbReference type="GO" id="GO:0006400">
    <property type="term" value="P:tRNA modification"/>
    <property type="evidence" value="ECO:0007669"/>
    <property type="project" value="InterPro"/>
</dbReference>
<dbReference type="GO" id="GO:0008479">
    <property type="term" value="F:tRNA-guanosine(34) queuine transglycosylase activity"/>
    <property type="evidence" value="ECO:0007669"/>
    <property type="project" value="TreeGrafter"/>
</dbReference>
<dbReference type="OrthoDB" id="10249838at2759"/>
<evidence type="ECO:0000313" key="3">
    <source>
        <dbReference type="EMBL" id="GIQ83984.1"/>
    </source>
</evidence>
<evidence type="ECO:0000313" key="4">
    <source>
        <dbReference type="Proteomes" id="UP000265618"/>
    </source>
</evidence>
<dbReference type="Gene3D" id="3.20.20.105">
    <property type="entry name" value="Queuine tRNA-ribosyltransferase-like"/>
    <property type="match status" value="1"/>
</dbReference>
<accession>A0A9K3GHB6</accession>
<name>A0A9K3GHB6_9EUKA</name>
<feature type="domain" description="tRNA-guanine(15) transglycosylase-like" evidence="2">
    <location>
        <begin position="2"/>
        <end position="275"/>
    </location>
</feature>
<protein>
    <submittedName>
        <fullName evidence="3">tRNA-guanine(15) transglycosylase-like protein</fullName>
    </submittedName>
</protein>
<evidence type="ECO:0000256" key="1">
    <source>
        <dbReference type="ARBA" id="ARBA00022833"/>
    </source>
</evidence>
<gene>
    <name evidence="3" type="ORF">KIPB_005394</name>
</gene>
<dbReference type="NCBIfam" id="TIGR00449">
    <property type="entry name" value="tgt_general"/>
    <property type="match status" value="1"/>
</dbReference>
<dbReference type="PANTHER" id="PTHR43530:SF1">
    <property type="entry name" value="QUEUINE TRNA-RIBOSYLTRANSFERASE CATALYTIC SUBUNIT 1"/>
    <property type="match status" value="1"/>
</dbReference>
<dbReference type="InterPro" id="IPR002616">
    <property type="entry name" value="tRNA_ribo_trans-like"/>
</dbReference>
<reference evidence="3 4" key="1">
    <citation type="journal article" date="2018" name="PLoS ONE">
        <title>The draft genome of Kipferlia bialata reveals reductive genome evolution in fornicate parasites.</title>
        <authorList>
            <person name="Tanifuji G."/>
            <person name="Takabayashi S."/>
            <person name="Kume K."/>
            <person name="Takagi M."/>
            <person name="Nakayama T."/>
            <person name="Kamikawa R."/>
            <person name="Inagaki Y."/>
            <person name="Hashimoto T."/>
        </authorList>
    </citation>
    <scope>NUCLEOTIDE SEQUENCE [LARGE SCALE GENOMIC DNA]</scope>
    <source>
        <strain evidence="3">NY0173</strain>
    </source>
</reference>
<dbReference type="PANTHER" id="PTHR43530">
    <property type="entry name" value="QUEUINE TRNA-RIBOSYLTRANSFERASE CATALYTIC SUBUNIT 1"/>
    <property type="match status" value="1"/>
</dbReference>
<dbReference type="Proteomes" id="UP000265618">
    <property type="component" value="Unassembled WGS sequence"/>
</dbReference>
<evidence type="ECO:0000259" key="2">
    <source>
        <dbReference type="Pfam" id="PF01702"/>
    </source>
</evidence>
<keyword evidence="1" id="KW-0862">Zinc</keyword>
<dbReference type="InterPro" id="IPR036511">
    <property type="entry name" value="TGT-like_sf"/>
</dbReference>
<dbReference type="EMBL" id="BDIP01001259">
    <property type="protein sequence ID" value="GIQ83984.1"/>
    <property type="molecule type" value="Genomic_DNA"/>
</dbReference>